<organism evidence="2 3">
    <name type="scientific">Pristionchus entomophagus</name>
    <dbReference type="NCBI Taxonomy" id="358040"/>
    <lineage>
        <taxon>Eukaryota</taxon>
        <taxon>Metazoa</taxon>
        <taxon>Ecdysozoa</taxon>
        <taxon>Nematoda</taxon>
        <taxon>Chromadorea</taxon>
        <taxon>Rhabditida</taxon>
        <taxon>Rhabditina</taxon>
        <taxon>Diplogasteromorpha</taxon>
        <taxon>Diplogasteroidea</taxon>
        <taxon>Neodiplogasteridae</taxon>
        <taxon>Pristionchus</taxon>
    </lineage>
</organism>
<gene>
    <name evidence="2" type="ORF">PENTCL1PPCAC_13846</name>
</gene>
<evidence type="ECO:0000313" key="3">
    <source>
        <dbReference type="Proteomes" id="UP001432027"/>
    </source>
</evidence>
<dbReference type="Proteomes" id="UP001432027">
    <property type="component" value="Unassembled WGS sequence"/>
</dbReference>
<reference evidence="2" key="1">
    <citation type="submission" date="2023-10" db="EMBL/GenBank/DDBJ databases">
        <title>Genome assembly of Pristionchus species.</title>
        <authorList>
            <person name="Yoshida K."/>
            <person name="Sommer R.J."/>
        </authorList>
    </citation>
    <scope>NUCLEOTIDE SEQUENCE</scope>
    <source>
        <strain evidence="2">RS0144</strain>
    </source>
</reference>
<feature type="region of interest" description="Disordered" evidence="1">
    <location>
        <begin position="1"/>
        <end position="64"/>
    </location>
</feature>
<proteinExistence type="predicted"/>
<keyword evidence="3" id="KW-1185">Reference proteome</keyword>
<name>A0AAV5TG65_9BILA</name>
<evidence type="ECO:0000313" key="2">
    <source>
        <dbReference type="EMBL" id="GMS91671.1"/>
    </source>
</evidence>
<comment type="caution">
    <text evidence="2">The sequence shown here is derived from an EMBL/GenBank/DDBJ whole genome shotgun (WGS) entry which is preliminary data.</text>
</comment>
<feature type="non-terminal residue" evidence="2">
    <location>
        <position position="1"/>
    </location>
</feature>
<protein>
    <submittedName>
        <fullName evidence="2">Uncharacterized protein</fullName>
    </submittedName>
</protein>
<dbReference type="EMBL" id="BTSX01000004">
    <property type="protein sequence ID" value="GMS91671.1"/>
    <property type="molecule type" value="Genomic_DNA"/>
</dbReference>
<dbReference type="AlphaFoldDB" id="A0AAV5TG65"/>
<sequence length="120" mass="13555">PGASNDHRHVQIHGQVGGHRRFLTRSSHREKDHSRRPLRGHSSEPGRPAHPHRGHLRGRGRPESWRRACDAVSARSQVCPNALYTDLQPEGRPLLGNVPAQERIPYRSSLAFKSRKISCI</sequence>
<accession>A0AAV5TG65</accession>
<feature type="compositionally biased region" description="Basic residues" evidence="1">
    <location>
        <begin position="49"/>
        <end position="59"/>
    </location>
</feature>
<evidence type="ECO:0000256" key="1">
    <source>
        <dbReference type="SAM" id="MobiDB-lite"/>
    </source>
</evidence>